<name>A0A4P6MWH9_9MICO</name>
<dbReference type="EMBL" id="CP036164">
    <property type="protein sequence ID" value="QBF45753.1"/>
    <property type="molecule type" value="Genomic_DNA"/>
</dbReference>
<evidence type="ECO:0000313" key="3">
    <source>
        <dbReference type="Proteomes" id="UP000290408"/>
    </source>
</evidence>
<organism evidence="2 3">
    <name type="scientific">Janibacter limosus</name>
    <dbReference type="NCBI Taxonomy" id="53458"/>
    <lineage>
        <taxon>Bacteria</taxon>
        <taxon>Bacillati</taxon>
        <taxon>Actinomycetota</taxon>
        <taxon>Actinomycetes</taxon>
        <taxon>Micrococcales</taxon>
        <taxon>Intrasporangiaceae</taxon>
        <taxon>Janibacter</taxon>
    </lineage>
</organism>
<accession>A0A4P6MWH9</accession>
<evidence type="ECO:0000313" key="2">
    <source>
        <dbReference type="EMBL" id="QBF45753.1"/>
    </source>
</evidence>
<evidence type="ECO:0000256" key="1">
    <source>
        <dbReference type="SAM" id="Phobius"/>
    </source>
</evidence>
<gene>
    <name evidence="2" type="ORF">EXU32_05470</name>
</gene>
<proteinExistence type="predicted"/>
<dbReference type="STRING" id="1216970.GCA_001570985_00146"/>
<reference evidence="2 3" key="1">
    <citation type="submission" date="2019-02" db="EMBL/GenBank/DDBJ databases">
        <title>Genomic data mining of an Antarctic deep-sea actinobacterium, Janibacterlimosus P3-3-X1.</title>
        <authorList>
            <person name="Liao L."/>
            <person name="Chen B."/>
        </authorList>
    </citation>
    <scope>NUCLEOTIDE SEQUENCE [LARGE SCALE GENOMIC DNA]</scope>
    <source>
        <strain evidence="2 3">P3-3-X1</strain>
    </source>
</reference>
<protein>
    <recommendedName>
        <fullName evidence="4">Cell wall-binding repeat-containing protein</fullName>
    </recommendedName>
</protein>
<feature type="transmembrane region" description="Helical" evidence="1">
    <location>
        <begin position="12"/>
        <end position="32"/>
    </location>
</feature>
<dbReference type="Proteomes" id="UP000290408">
    <property type="component" value="Chromosome"/>
</dbReference>
<keyword evidence="1" id="KW-0812">Transmembrane</keyword>
<dbReference type="RefSeq" id="WP_130628986.1">
    <property type="nucleotide sequence ID" value="NZ_CP036164.1"/>
</dbReference>
<keyword evidence="3" id="KW-1185">Reference proteome</keyword>
<keyword evidence="1" id="KW-1133">Transmembrane helix</keyword>
<keyword evidence="1" id="KW-0472">Membrane</keyword>
<sequence length="496" mass="51993">MSAATQGAPGRRVVLVGGVVALGVAAGATWLVGTTGDSGSDGVRVSPPTGPVIAAGDPAASALAASKALFVSAPAVVVVAPGTTGDDLEAATLLATQAGVPCLLDGEGLGAELDRLGCERLVRRGPDGDGRWSEAVSSRDEVDTLPALTVATHPVVVVTPDPVAHAAAIATVRSALGAGDVVQVLRSDDPRADPVVAAVRADPPLPLVVVGDAPGLATTALAGAARMATMAPELPGGGVLPFPGRRMIALYGHPGVPGLGLLGEQDLDAAVERAQDLAQEYQDLVRERVVPAFEIIATIADSAAGADGDYSSEADPEMLRPWVDAAGEAGVYVVLDLQPGRADFLSQAKRYTSLLTEPHVGLALDPEWRIGPDERPLQRIGHVEADEVNEVATWLAKLTRDHDLPQKVFTLHQFQLQMLRDRDRIRTDLPELAVVVHVDGHGTPELKQETWAAIQTDLPEEVHLGWKNFIDEDTPTFTPEETVRDVSPVPWFVSYQ</sequence>
<evidence type="ECO:0008006" key="4">
    <source>
        <dbReference type="Google" id="ProtNLM"/>
    </source>
</evidence>
<dbReference type="AlphaFoldDB" id="A0A4P6MWH9"/>
<dbReference type="OrthoDB" id="9812120at2"/>
<dbReference type="KEGG" id="jli:EXU32_05470"/>